<evidence type="ECO:0000256" key="16">
    <source>
        <dbReference type="ARBA" id="ARBA00049902"/>
    </source>
</evidence>
<evidence type="ECO:0000256" key="9">
    <source>
        <dbReference type="ARBA" id="ARBA00022801"/>
    </source>
</evidence>
<evidence type="ECO:0000256" key="12">
    <source>
        <dbReference type="ARBA" id="ARBA00023136"/>
    </source>
</evidence>
<keyword evidence="17" id="KW-0812">Transmembrane</keyword>
<evidence type="ECO:0000256" key="2">
    <source>
        <dbReference type="ARBA" id="ARBA00007090"/>
    </source>
</evidence>
<dbReference type="GO" id="GO:0006508">
    <property type="term" value="P:proteolysis"/>
    <property type="evidence" value="ECO:0007669"/>
    <property type="project" value="UniProtKB-KW"/>
</dbReference>
<evidence type="ECO:0000256" key="6">
    <source>
        <dbReference type="ARBA" id="ARBA00022670"/>
    </source>
</evidence>
<dbReference type="AlphaFoldDB" id="A0A5Q3BUQ6"/>
<dbReference type="Proteomes" id="UP000435910">
    <property type="component" value="Unassembled WGS sequence"/>
</dbReference>
<evidence type="ECO:0000313" key="21">
    <source>
        <dbReference type="EMBL" id="TWL27362.1"/>
    </source>
</evidence>
<evidence type="ECO:0000313" key="20">
    <source>
        <dbReference type="EMBL" id="QPR73682.1"/>
    </source>
</evidence>
<evidence type="ECO:0000256" key="3">
    <source>
        <dbReference type="ARBA" id="ARBA00007739"/>
    </source>
</evidence>
<keyword evidence="13" id="KW-0511">Multifunctional enzyme</keyword>
<dbReference type="OMA" id="AVQMPYI"/>
<dbReference type="EMBL" id="CP065647">
    <property type="protein sequence ID" value="QPR73682.1"/>
    <property type="molecule type" value="Genomic_DNA"/>
</dbReference>
<dbReference type="Proteomes" id="UP000595038">
    <property type="component" value="Chromosome"/>
</dbReference>
<proteinExistence type="inferred from homology"/>
<feature type="domain" description="Penicillin-binding protein transpeptidase" evidence="18">
    <location>
        <begin position="329"/>
        <end position="570"/>
    </location>
</feature>
<accession>A0A5Q3BUQ6</accession>
<dbReference type="PANTHER" id="PTHR32282:SF11">
    <property type="entry name" value="PENICILLIN-BINDING PROTEIN 1B"/>
    <property type="match status" value="1"/>
</dbReference>
<evidence type="ECO:0000256" key="10">
    <source>
        <dbReference type="ARBA" id="ARBA00022960"/>
    </source>
</evidence>
<dbReference type="FunFam" id="3.40.710.10:FF:000028">
    <property type="entry name" value="Penicillin-binding protein 1A"/>
    <property type="match status" value="1"/>
</dbReference>
<feature type="domain" description="Glycosyl transferase family 51" evidence="19">
    <location>
        <begin position="62"/>
        <end position="237"/>
    </location>
</feature>
<dbReference type="SUPFAM" id="SSF53955">
    <property type="entry name" value="Lysozyme-like"/>
    <property type="match status" value="1"/>
</dbReference>
<keyword evidence="11" id="KW-0573">Peptidoglycan synthesis</keyword>
<dbReference type="GO" id="GO:0009002">
    <property type="term" value="F:serine-type D-Ala-D-Ala carboxypeptidase activity"/>
    <property type="evidence" value="ECO:0007669"/>
    <property type="project" value="UniProtKB-EC"/>
</dbReference>
<comment type="catalytic activity">
    <reaction evidence="15">
        <text>Preferential cleavage: (Ac)2-L-Lys-D-Ala-|-D-Ala. Also transpeptidation of peptidyl-alanyl moieties that are N-acyl substituents of D-alanine.</text>
        <dbReference type="EC" id="3.4.16.4"/>
    </reaction>
</comment>
<organism evidence="21 22">
    <name type="scientific">Bacillus licheniformis</name>
    <dbReference type="NCBI Taxonomy" id="1402"/>
    <lineage>
        <taxon>Bacteria</taxon>
        <taxon>Bacillati</taxon>
        <taxon>Bacillota</taxon>
        <taxon>Bacilli</taxon>
        <taxon>Bacillales</taxon>
        <taxon>Bacillaceae</taxon>
        <taxon>Bacillus</taxon>
    </lineage>
</organism>
<dbReference type="GO" id="GO:0008955">
    <property type="term" value="F:peptidoglycan glycosyltransferase activity"/>
    <property type="evidence" value="ECO:0007669"/>
    <property type="project" value="UniProtKB-EC"/>
</dbReference>
<keyword evidence="4" id="KW-1003">Cell membrane</keyword>
<evidence type="ECO:0000313" key="23">
    <source>
        <dbReference type="Proteomes" id="UP000595038"/>
    </source>
</evidence>
<evidence type="ECO:0000256" key="13">
    <source>
        <dbReference type="ARBA" id="ARBA00023268"/>
    </source>
</evidence>
<evidence type="ECO:0000313" key="22">
    <source>
        <dbReference type="Proteomes" id="UP000435910"/>
    </source>
</evidence>
<evidence type="ECO:0000259" key="19">
    <source>
        <dbReference type="Pfam" id="PF00912"/>
    </source>
</evidence>
<dbReference type="InterPro" id="IPR001460">
    <property type="entry name" value="PCN-bd_Tpept"/>
</dbReference>
<sequence>MDIMTDKRVRLTIKTIRAFLFMGALMLIFLSIVVMTVVLAAKWQGAPSIQVPRSTVLYDGSGKQMGETHYGQKRYWVSLKNINPAVIDATLAVEDRNFFRHHGFDYMRMGGALIADLKAMSKVQGASTITQQYARNLYLGHDKTWKRKWNEAFYTIRLEQNYTKKDILEGYLNTIYYGHGAYGIEAASRLYFGKRAKDINTAEAAMLAGIPKGPSVYSPFVNEKKAKERQEMILTMMEKQNKLTEMQAAALKKMPLRFEKQDKQTTEKTAPYFYDEAVKEISRLLRLTPEQAETGGYNVFTTLNPRLQKIAEDTIEHTIDSSSDIQAGFAAINPSDGSVLALVGGRDYEKSPFNRVTQAMRQPGSTMKPFLYYSAVQNGFTPATRMRSAETTFELGQGSAYSPSNYHGYYADGPITLLQALALSDNIYAVKTHLFLGMDKLIDAAKQFGINSPLQKVPSLALGTSPVKPIEMVNGYAMFANGGKKIEPSFITKITDPNGKVLYEKPKRSKQILDPKAAFITANMMSGMFDKSLNGYTSVTGRTIADQLTRRYAGKSGTTSTDSWMIGFYPGLASGVWTGYDKERTIDAVAEKNYAKQIWAEFMEKALEDAPAAALMPPEGVKGMYIDPATGYAAAPSCPSKYFAYFIKGTEPEQVCYGKEIYKEQNAGHEKPAAPPHKRQKWWEKWFKKGE</sequence>
<dbReference type="RefSeq" id="WP_003186083.1">
    <property type="nucleotide sequence ID" value="NZ_BOQW01000001.1"/>
</dbReference>
<evidence type="ECO:0000256" key="7">
    <source>
        <dbReference type="ARBA" id="ARBA00022676"/>
    </source>
</evidence>
<gene>
    <name evidence="21" type="ORF">CHCC16736_2683</name>
    <name evidence="20" type="ORF">I6G80_05310</name>
</gene>
<dbReference type="FunFam" id="1.10.3810.10:FF:000001">
    <property type="entry name" value="Penicillin-binding protein 1A"/>
    <property type="match status" value="1"/>
</dbReference>
<evidence type="ECO:0000259" key="18">
    <source>
        <dbReference type="Pfam" id="PF00905"/>
    </source>
</evidence>
<keyword evidence="5" id="KW-0121">Carboxypeptidase</keyword>
<dbReference type="PANTHER" id="PTHR32282">
    <property type="entry name" value="BINDING PROTEIN TRANSPEPTIDASE, PUTATIVE-RELATED"/>
    <property type="match status" value="1"/>
</dbReference>
<evidence type="ECO:0000256" key="5">
    <source>
        <dbReference type="ARBA" id="ARBA00022645"/>
    </source>
</evidence>
<evidence type="ECO:0000256" key="14">
    <source>
        <dbReference type="ARBA" id="ARBA00023316"/>
    </source>
</evidence>
<dbReference type="InterPro" id="IPR012338">
    <property type="entry name" value="Beta-lactam/transpept-like"/>
</dbReference>
<dbReference type="InterPro" id="IPR001264">
    <property type="entry name" value="Glyco_trans_51"/>
</dbReference>
<dbReference type="Gene3D" id="1.10.3810.10">
    <property type="entry name" value="Biosynthetic peptidoglycan transglycosylase-like"/>
    <property type="match status" value="1"/>
</dbReference>
<dbReference type="InterPro" id="IPR036950">
    <property type="entry name" value="PBP_transglycosylase"/>
</dbReference>
<comment type="similarity">
    <text evidence="3">In the N-terminal section; belongs to the glycosyltransferase 51 family.</text>
</comment>
<dbReference type="GO" id="GO:0030288">
    <property type="term" value="C:outer membrane-bounded periplasmic space"/>
    <property type="evidence" value="ECO:0007669"/>
    <property type="project" value="TreeGrafter"/>
</dbReference>
<dbReference type="SUPFAM" id="SSF56601">
    <property type="entry name" value="beta-lactamase/transpeptidase-like"/>
    <property type="match status" value="1"/>
</dbReference>
<keyword evidence="10" id="KW-0133">Cell shape</keyword>
<dbReference type="InterPro" id="IPR050396">
    <property type="entry name" value="Glycosyltr_51/Transpeptidase"/>
</dbReference>
<dbReference type="Gene3D" id="3.40.710.10">
    <property type="entry name" value="DD-peptidase/beta-lactamase superfamily"/>
    <property type="match status" value="1"/>
</dbReference>
<keyword evidence="17" id="KW-1133">Transmembrane helix</keyword>
<dbReference type="Pfam" id="PF00912">
    <property type="entry name" value="Transgly"/>
    <property type="match status" value="1"/>
</dbReference>
<dbReference type="GO" id="GO:0008360">
    <property type="term" value="P:regulation of cell shape"/>
    <property type="evidence" value="ECO:0007669"/>
    <property type="project" value="UniProtKB-KW"/>
</dbReference>
<name>A0A5Q3BUQ6_BACLI</name>
<dbReference type="NCBIfam" id="TIGR02074">
    <property type="entry name" value="PBP_1a_fam"/>
    <property type="match status" value="1"/>
</dbReference>
<keyword evidence="12 17" id="KW-0472">Membrane</keyword>
<evidence type="ECO:0000256" key="17">
    <source>
        <dbReference type="SAM" id="Phobius"/>
    </source>
</evidence>
<dbReference type="GO" id="GO:0009252">
    <property type="term" value="P:peptidoglycan biosynthetic process"/>
    <property type="evidence" value="ECO:0007669"/>
    <property type="project" value="UniProtKB-KW"/>
</dbReference>
<dbReference type="EMBL" id="NILC01000023">
    <property type="protein sequence ID" value="TWL27362.1"/>
    <property type="molecule type" value="Genomic_DNA"/>
</dbReference>
<reference evidence="21 22" key="1">
    <citation type="submission" date="2019-06" db="EMBL/GenBank/DDBJ databases">
        <title>Genome sequence analysis of &gt;100 Bacillus licheniformis strains suggests intrinsic resistance to this species.</title>
        <authorList>
            <person name="Wels M."/>
            <person name="Siezen R.J."/>
            <person name="Johansen E."/>
            <person name="Stuer-Lauridsen B."/>
            <person name="Bjerre K."/>
            <person name="Nielsen B.K.K."/>
        </authorList>
    </citation>
    <scope>NUCLEOTIDE SEQUENCE [LARGE SCALE GENOMIC DNA]</scope>
    <source>
        <strain evidence="21 22">BAC-16736</strain>
    </source>
</reference>
<comment type="similarity">
    <text evidence="2">In the C-terminal section; belongs to the transpeptidase family.</text>
</comment>
<evidence type="ECO:0000256" key="4">
    <source>
        <dbReference type="ARBA" id="ARBA00022475"/>
    </source>
</evidence>
<evidence type="ECO:0000256" key="1">
    <source>
        <dbReference type="ARBA" id="ARBA00004236"/>
    </source>
</evidence>
<dbReference type="GO" id="GO:0071555">
    <property type="term" value="P:cell wall organization"/>
    <property type="evidence" value="ECO:0007669"/>
    <property type="project" value="UniProtKB-KW"/>
</dbReference>
<dbReference type="GO" id="GO:0005886">
    <property type="term" value="C:plasma membrane"/>
    <property type="evidence" value="ECO:0007669"/>
    <property type="project" value="UniProtKB-SubCell"/>
</dbReference>
<keyword evidence="7" id="KW-0328">Glycosyltransferase</keyword>
<keyword evidence="9" id="KW-0378">Hydrolase</keyword>
<keyword evidence="14" id="KW-0961">Cell wall biogenesis/degradation</keyword>
<comment type="subcellular location">
    <subcellularLocation>
        <location evidence="1">Cell membrane</location>
    </subcellularLocation>
</comment>
<feature type="transmembrane region" description="Helical" evidence="17">
    <location>
        <begin position="20"/>
        <end position="43"/>
    </location>
</feature>
<dbReference type="Pfam" id="PF00905">
    <property type="entry name" value="Transpeptidase"/>
    <property type="match status" value="1"/>
</dbReference>
<dbReference type="GO" id="GO:0008658">
    <property type="term" value="F:penicillin binding"/>
    <property type="evidence" value="ECO:0007669"/>
    <property type="project" value="InterPro"/>
</dbReference>
<dbReference type="GeneID" id="92859449"/>
<keyword evidence="6" id="KW-0645">Protease</keyword>
<keyword evidence="8" id="KW-0808">Transferase</keyword>
<comment type="catalytic activity">
    <reaction evidence="16">
        <text>[GlcNAc-(1-&gt;4)-Mur2Ac(oyl-L-Ala-gamma-D-Glu-L-Lys-D-Ala-D-Ala)](n)-di-trans,octa-cis-undecaprenyl diphosphate + beta-D-GlcNAc-(1-&gt;4)-Mur2Ac(oyl-L-Ala-gamma-D-Glu-L-Lys-D-Ala-D-Ala)-di-trans,octa-cis-undecaprenyl diphosphate = [GlcNAc-(1-&gt;4)-Mur2Ac(oyl-L-Ala-gamma-D-Glu-L-Lys-D-Ala-D-Ala)](n+1)-di-trans,octa-cis-undecaprenyl diphosphate + di-trans,octa-cis-undecaprenyl diphosphate + H(+)</text>
        <dbReference type="Rhea" id="RHEA:23708"/>
        <dbReference type="Rhea" id="RHEA-COMP:9602"/>
        <dbReference type="Rhea" id="RHEA-COMP:9603"/>
        <dbReference type="ChEBI" id="CHEBI:15378"/>
        <dbReference type="ChEBI" id="CHEBI:58405"/>
        <dbReference type="ChEBI" id="CHEBI:60033"/>
        <dbReference type="ChEBI" id="CHEBI:78435"/>
        <dbReference type="EC" id="2.4.99.28"/>
    </reaction>
</comment>
<reference evidence="20 23" key="2">
    <citation type="submission" date="2020-12" db="EMBL/GenBank/DDBJ databases">
        <title>FDA dAtabase for Regulatory Grade micrObial Sequences (FDA-ARGOS): Supporting development and validation of Infectious Disease Dx tests.</title>
        <authorList>
            <person name="Nelson B."/>
            <person name="Plummer A."/>
            <person name="Tallon L."/>
            <person name="Sadzewicz L."/>
            <person name="Zhao X."/>
            <person name="Boylan J."/>
            <person name="Ott S."/>
            <person name="Bowen H."/>
            <person name="Vavikolanu K."/>
            <person name="Mehta A."/>
            <person name="Aluvathingal J."/>
            <person name="Nadendla S."/>
            <person name="Myers T."/>
            <person name="Yan Y."/>
            <person name="Sichtig H."/>
        </authorList>
    </citation>
    <scope>NUCLEOTIDE SEQUENCE [LARGE SCALE GENOMIC DNA]</scope>
    <source>
        <strain evidence="20 23">FDAARGOS_923</strain>
    </source>
</reference>
<dbReference type="InterPro" id="IPR023346">
    <property type="entry name" value="Lysozyme-like_dom_sf"/>
</dbReference>
<evidence type="ECO:0000256" key="15">
    <source>
        <dbReference type="ARBA" id="ARBA00034000"/>
    </source>
</evidence>
<evidence type="ECO:0000256" key="8">
    <source>
        <dbReference type="ARBA" id="ARBA00022679"/>
    </source>
</evidence>
<evidence type="ECO:0000256" key="11">
    <source>
        <dbReference type="ARBA" id="ARBA00022984"/>
    </source>
</evidence>
<protein>
    <submittedName>
        <fullName evidence="20 21">Penicillin-binding protein</fullName>
    </submittedName>
</protein>